<comment type="caution">
    <text evidence="2">The sequence shown here is derived from an EMBL/GenBank/DDBJ whole genome shotgun (WGS) entry which is preliminary data.</text>
</comment>
<dbReference type="GO" id="GO:0005737">
    <property type="term" value="C:cytoplasm"/>
    <property type="evidence" value="ECO:0007669"/>
    <property type="project" value="InterPro"/>
</dbReference>
<dbReference type="InterPro" id="IPR029044">
    <property type="entry name" value="Nucleotide-diphossugar_trans"/>
</dbReference>
<dbReference type="EMBL" id="LCUC01000633">
    <property type="protein sequence ID" value="KKY29738.1"/>
    <property type="molecule type" value="Genomic_DNA"/>
</dbReference>
<organism evidence="2 3">
    <name type="scientific">Diaporthe ampelina</name>
    <dbReference type="NCBI Taxonomy" id="1214573"/>
    <lineage>
        <taxon>Eukaryota</taxon>
        <taxon>Fungi</taxon>
        <taxon>Dikarya</taxon>
        <taxon>Ascomycota</taxon>
        <taxon>Pezizomycotina</taxon>
        <taxon>Sordariomycetes</taxon>
        <taxon>Sordariomycetidae</taxon>
        <taxon>Diaporthales</taxon>
        <taxon>Diaporthaceae</taxon>
        <taxon>Diaporthe</taxon>
    </lineage>
</organism>
<gene>
    <name evidence="2" type="ORF">UCDDA912_g10330</name>
</gene>
<keyword evidence="2" id="KW-0808">Transferase</keyword>
<name>A0A0G2H382_9PEZI</name>
<evidence type="ECO:0000313" key="3">
    <source>
        <dbReference type="Proteomes" id="UP000034680"/>
    </source>
</evidence>
<dbReference type="Pfam" id="PF09488">
    <property type="entry name" value="Osmo_MPGsynth"/>
    <property type="match status" value="2"/>
</dbReference>
<reference evidence="2 3" key="2">
    <citation type="submission" date="2015-05" db="EMBL/GenBank/DDBJ databases">
        <authorList>
            <person name="Morales-Cruz A."/>
            <person name="Amrine K.C."/>
            <person name="Cantu D."/>
        </authorList>
    </citation>
    <scope>NUCLEOTIDE SEQUENCE [LARGE SCALE GENOMIC DNA]</scope>
    <source>
        <strain evidence="2">DA912</strain>
    </source>
</reference>
<dbReference type="AlphaFoldDB" id="A0A0G2H382"/>
<feature type="region of interest" description="Disordered" evidence="1">
    <location>
        <begin position="28"/>
        <end position="48"/>
    </location>
</feature>
<evidence type="ECO:0000256" key="1">
    <source>
        <dbReference type="SAM" id="MobiDB-lite"/>
    </source>
</evidence>
<dbReference type="Gene3D" id="3.90.550.10">
    <property type="entry name" value="Spore Coat Polysaccharide Biosynthesis Protein SpsA, Chain A"/>
    <property type="match status" value="3"/>
</dbReference>
<feature type="region of interest" description="Disordered" evidence="1">
    <location>
        <begin position="401"/>
        <end position="433"/>
    </location>
</feature>
<proteinExistence type="predicted"/>
<accession>A0A0G2H382</accession>
<sequence length="701" mass="76231">MRFSVHKYTAHIGQVEIRGVQQVVEFEAKDRQPSRRTRHGQQPTEAVSPEAIDAIQCRTAIVVPCKDEPVSRIISVWAGIPAGSLIILVSASALDRYARERDALARFCRDTGRDGISAHQRDGQLAKALREIGMTRLLGDDGLVHEGKGEALVIGIALAAAAPGPGAADGADPSAHTRTHQQCHGHNRNGERNGRINDQEANVRCSHGCPRDTISGNGQQFRDACAARDSGTCRNKQSRGCAATDDCRTSYYKYIGFIDADNFVTGSVSEYCKAFSAGFHLSSAQDAMVRINWGSKPKVHNGKIVFKTSGRSSEVVNRHFNQLLGQLERRGSCTFSGEACERVENDQGDMELHHICTGNAGEHAMTMSLALKLQLAGGYAIEPFHFLDIFDRFAGERKVQSAPPSLMREPHSTISTLSSSPLPTPFSTSNCSSPISETNMATSVLPLPSGAAASSVNQRLPASNPEVPTVTSTPKVQILQIRTMNPHFHDTSKGEAHITRMWTQGLSAMYHSPLIADFDEFKDGLWEAILAGRVRIGGGTKYGSLPPTPPLTQYDPCSTSPPSGQGIAKTNRANLEPAEPRVYPAAEEFDLARLREILLRDSTLFWWSSDSKETTEDEDYIDCHIQDIASASGATGDEPAQETLPQRVIRRDSGVDFGMDGANQRGHTEDAVTGLGLGEPPTKKRQLDMIHMSIVTNNKQQ</sequence>
<dbReference type="OrthoDB" id="10013407at2759"/>
<dbReference type="Proteomes" id="UP000034680">
    <property type="component" value="Unassembled WGS sequence"/>
</dbReference>
<feature type="compositionally biased region" description="Low complexity" evidence="1">
    <location>
        <begin position="412"/>
        <end position="429"/>
    </location>
</feature>
<reference evidence="2 3" key="1">
    <citation type="submission" date="2015-05" db="EMBL/GenBank/DDBJ databases">
        <title>Distinctive expansion of gene families associated with plant cell wall degradation and secondary metabolism in the genomes of grapevine trunk pathogens.</title>
        <authorList>
            <person name="Lawrence D.P."/>
            <person name="Travadon R."/>
            <person name="Rolshausen P.E."/>
            <person name="Baumgartner K."/>
        </authorList>
    </citation>
    <scope>NUCLEOTIDE SEQUENCE [LARGE SCALE GENOMIC DNA]</scope>
    <source>
        <strain evidence="2">DA912</strain>
    </source>
</reference>
<feature type="compositionally biased region" description="Basic residues" evidence="1">
    <location>
        <begin position="177"/>
        <end position="187"/>
    </location>
</feature>
<protein>
    <submittedName>
        <fullName evidence="2">Putative glycosyltransferase family 55 protein</fullName>
    </submittedName>
</protein>
<dbReference type="InterPro" id="IPR012812">
    <property type="entry name" value="Osmo_MPG_synth"/>
</dbReference>
<feature type="region of interest" description="Disordered" evidence="1">
    <location>
        <begin position="659"/>
        <end position="682"/>
    </location>
</feature>
<dbReference type="GO" id="GO:0051479">
    <property type="term" value="P:mannosylglycerate biosynthetic process"/>
    <property type="evidence" value="ECO:0007669"/>
    <property type="project" value="InterPro"/>
</dbReference>
<evidence type="ECO:0000313" key="2">
    <source>
        <dbReference type="EMBL" id="KKY29738.1"/>
    </source>
</evidence>
<keyword evidence="3" id="KW-1185">Reference proteome</keyword>
<feature type="region of interest" description="Disordered" evidence="1">
    <location>
        <begin position="167"/>
        <end position="196"/>
    </location>
</feature>
<dbReference type="GO" id="GO:0050504">
    <property type="term" value="F:mannosyl-3-phosphoglycerate synthase activity"/>
    <property type="evidence" value="ECO:0007669"/>
    <property type="project" value="InterPro"/>
</dbReference>